<feature type="transmembrane region" description="Helical" evidence="2">
    <location>
        <begin position="6"/>
        <end position="28"/>
    </location>
</feature>
<keyword evidence="5" id="KW-1185">Reference proteome</keyword>
<protein>
    <submittedName>
        <fullName evidence="6">Cytochrome b5 heme-binding domain-containing protein</fullName>
    </submittedName>
</protein>
<evidence type="ECO:0000313" key="5">
    <source>
        <dbReference type="Proteomes" id="UP000267096"/>
    </source>
</evidence>
<dbReference type="InterPro" id="IPR036400">
    <property type="entry name" value="Cyt_B5-like_heme/steroid_sf"/>
</dbReference>
<feature type="domain" description="Cytochrome b5 heme-binding" evidence="3">
    <location>
        <begin position="52"/>
        <end position="148"/>
    </location>
</feature>
<dbReference type="AlphaFoldDB" id="A0A0M3J1Y7"/>
<dbReference type="PANTHER" id="PTHR10281">
    <property type="entry name" value="MEMBRANE-ASSOCIATED PROGESTERONE RECEPTOR COMPONENT-RELATED"/>
    <property type="match status" value="1"/>
</dbReference>
<comment type="similarity">
    <text evidence="1">Belongs to the cytochrome b5 family. MAPR subfamily.</text>
</comment>
<keyword evidence="2" id="KW-0472">Membrane</keyword>
<dbReference type="SUPFAM" id="SSF55856">
    <property type="entry name" value="Cytochrome b5-like heme/steroid binding domain"/>
    <property type="match status" value="1"/>
</dbReference>
<dbReference type="InterPro" id="IPR001199">
    <property type="entry name" value="Cyt_B5-like_heme/steroid-bd"/>
</dbReference>
<dbReference type="Proteomes" id="UP000267096">
    <property type="component" value="Unassembled WGS sequence"/>
</dbReference>
<dbReference type="Gene3D" id="3.10.120.10">
    <property type="entry name" value="Cytochrome b5-like heme/steroid binding domain"/>
    <property type="match status" value="1"/>
</dbReference>
<evidence type="ECO:0000256" key="1">
    <source>
        <dbReference type="ARBA" id="ARBA00038357"/>
    </source>
</evidence>
<dbReference type="GO" id="GO:0005783">
    <property type="term" value="C:endoplasmic reticulum"/>
    <property type="evidence" value="ECO:0007669"/>
    <property type="project" value="TreeGrafter"/>
</dbReference>
<dbReference type="InterPro" id="IPR050577">
    <property type="entry name" value="MAPR/NEUFC/NENF-like"/>
</dbReference>
<reference evidence="6" key="1">
    <citation type="submission" date="2017-02" db="UniProtKB">
        <authorList>
            <consortium name="WormBaseParasite"/>
        </authorList>
    </citation>
    <scope>IDENTIFICATION</scope>
</reference>
<gene>
    <name evidence="4" type="ORF">ASIM_LOCUS1420</name>
</gene>
<evidence type="ECO:0000256" key="2">
    <source>
        <dbReference type="SAM" id="Phobius"/>
    </source>
</evidence>
<evidence type="ECO:0000313" key="4">
    <source>
        <dbReference type="EMBL" id="VDK18744.1"/>
    </source>
</evidence>
<dbReference type="WBParaSite" id="ASIM_0000154101-mRNA-1">
    <property type="protein sequence ID" value="ASIM_0000154101-mRNA-1"/>
    <property type="gene ID" value="ASIM_0000154101"/>
</dbReference>
<reference evidence="4 5" key="2">
    <citation type="submission" date="2018-11" db="EMBL/GenBank/DDBJ databases">
        <authorList>
            <consortium name="Pathogen Informatics"/>
        </authorList>
    </citation>
    <scope>NUCLEOTIDE SEQUENCE [LARGE SCALE GENOMIC DNA]</scope>
</reference>
<dbReference type="SMART" id="SM01117">
    <property type="entry name" value="Cyt-b5"/>
    <property type="match status" value="1"/>
</dbReference>
<keyword evidence="2" id="KW-0812">Transmembrane</keyword>
<keyword evidence="2" id="KW-1133">Transmembrane helix</keyword>
<dbReference type="OrthoDB" id="547796at2759"/>
<dbReference type="PANTHER" id="PTHR10281:SF106">
    <property type="entry name" value="IP06960P-RELATED"/>
    <property type="match status" value="1"/>
</dbReference>
<organism evidence="6">
    <name type="scientific">Anisakis simplex</name>
    <name type="common">Herring worm</name>
    <dbReference type="NCBI Taxonomy" id="6269"/>
    <lineage>
        <taxon>Eukaryota</taxon>
        <taxon>Metazoa</taxon>
        <taxon>Ecdysozoa</taxon>
        <taxon>Nematoda</taxon>
        <taxon>Chromadorea</taxon>
        <taxon>Rhabditida</taxon>
        <taxon>Spirurina</taxon>
        <taxon>Ascaridomorpha</taxon>
        <taxon>Ascaridoidea</taxon>
        <taxon>Anisakidae</taxon>
        <taxon>Anisakis</taxon>
        <taxon>Anisakis simplex complex</taxon>
    </lineage>
</organism>
<proteinExistence type="inferred from homology"/>
<evidence type="ECO:0000313" key="6">
    <source>
        <dbReference type="WBParaSite" id="ASIM_0000154101-mRNA-1"/>
    </source>
</evidence>
<accession>A0A0M3J1Y7</accession>
<evidence type="ECO:0000259" key="3">
    <source>
        <dbReference type="SMART" id="SM01117"/>
    </source>
</evidence>
<dbReference type="Pfam" id="PF00173">
    <property type="entry name" value="Cyt-b5"/>
    <property type="match status" value="1"/>
</dbReference>
<sequence>MDFASVFEIGLTDVLIIVFLICIVYRLLIRKTETPNPEVQPASLPPMPKRDFTVDELLEYNGTDNERILMAICDKVYDVTMGKQFYGPDGPYGKLAGHDATRALATMDVGLVKDQHDDISDLKDYELNEAKEWAERLSCMFYRHPYSINFLVSQKCLAT</sequence>
<name>A0A0M3J1Y7_ANISI</name>
<dbReference type="EMBL" id="UYRR01001497">
    <property type="protein sequence ID" value="VDK18744.1"/>
    <property type="molecule type" value="Genomic_DNA"/>
</dbReference>
<dbReference type="GO" id="GO:0016020">
    <property type="term" value="C:membrane"/>
    <property type="evidence" value="ECO:0007669"/>
    <property type="project" value="TreeGrafter"/>
</dbReference>